<proteinExistence type="predicted"/>
<name>A0A6B0U6J2_IXORI</name>
<feature type="region of interest" description="Disordered" evidence="1">
    <location>
        <begin position="53"/>
        <end position="77"/>
    </location>
</feature>
<feature type="compositionally biased region" description="Basic residues" evidence="1">
    <location>
        <begin position="53"/>
        <end position="64"/>
    </location>
</feature>
<organism evidence="2">
    <name type="scientific">Ixodes ricinus</name>
    <name type="common">Common tick</name>
    <name type="synonym">Acarus ricinus</name>
    <dbReference type="NCBI Taxonomy" id="34613"/>
    <lineage>
        <taxon>Eukaryota</taxon>
        <taxon>Metazoa</taxon>
        <taxon>Ecdysozoa</taxon>
        <taxon>Arthropoda</taxon>
        <taxon>Chelicerata</taxon>
        <taxon>Arachnida</taxon>
        <taxon>Acari</taxon>
        <taxon>Parasitiformes</taxon>
        <taxon>Ixodida</taxon>
        <taxon>Ixodoidea</taxon>
        <taxon>Ixodidae</taxon>
        <taxon>Ixodinae</taxon>
        <taxon>Ixodes</taxon>
    </lineage>
</organism>
<reference evidence="2" key="1">
    <citation type="submission" date="2019-12" db="EMBL/GenBank/DDBJ databases">
        <title>An insight into the sialome of adult female Ixodes ricinus ticks feeding for 6 days.</title>
        <authorList>
            <person name="Perner J."/>
            <person name="Ribeiro J.M.C."/>
        </authorList>
    </citation>
    <scope>NUCLEOTIDE SEQUENCE</scope>
    <source>
        <strain evidence="2">Semi-engorged</strain>
        <tissue evidence="2">Salivary glands</tissue>
    </source>
</reference>
<dbReference type="AlphaFoldDB" id="A0A6B0U6J2"/>
<evidence type="ECO:0000313" key="2">
    <source>
        <dbReference type="EMBL" id="MXU83846.1"/>
    </source>
</evidence>
<feature type="region of interest" description="Disordered" evidence="1">
    <location>
        <begin position="1"/>
        <end position="38"/>
    </location>
</feature>
<accession>A0A6B0U6J2</accession>
<dbReference type="EMBL" id="GIFC01001763">
    <property type="protein sequence ID" value="MXU83846.1"/>
    <property type="molecule type" value="Transcribed_RNA"/>
</dbReference>
<evidence type="ECO:0000256" key="1">
    <source>
        <dbReference type="SAM" id="MobiDB-lite"/>
    </source>
</evidence>
<protein>
    <submittedName>
        <fullName evidence="2">Uncharacterized protein</fullName>
    </submittedName>
</protein>
<sequence length="77" mass="8912">MRRWRKPAPRTKSPFPTLPARIPPTEKHAGRAPARTPHHCTAVFLRRTKAVRLHHHHRSNKRPIFRTPSACQSSIVL</sequence>